<name>A0A6G3ST13_STRAQ</name>
<dbReference type="EMBL" id="JAAGMK010000507">
    <property type="protein sequence ID" value="NEB86039.1"/>
    <property type="molecule type" value="Genomic_DNA"/>
</dbReference>
<dbReference type="AlphaFoldDB" id="A0A6G3ST13"/>
<reference evidence="1" key="1">
    <citation type="submission" date="2020-01" db="EMBL/GenBank/DDBJ databases">
        <title>Insect and environment-associated Actinomycetes.</title>
        <authorList>
            <person name="Currrie C."/>
            <person name="Chevrette M."/>
            <person name="Carlson C."/>
            <person name="Stubbendieck R."/>
            <person name="Wendt-Pienkowski E."/>
        </authorList>
    </citation>
    <scope>NUCLEOTIDE SEQUENCE</scope>
    <source>
        <strain evidence="1">SID505</strain>
    </source>
</reference>
<proteinExistence type="predicted"/>
<comment type="caution">
    <text evidence="1">The sequence shown here is derived from an EMBL/GenBank/DDBJ whole genome shotgun (WGS) entry which is preliminary data.</text>
</comment>
<evidence type="ECO:0000313" key="1">
    <source>
        <dbReference type="EMBL" id="NEB86039.1"/>
    </source>
</evidence>
<sequence length="346" mass="37395">MPTCLVIDGTATTTYSAAPCLPEARHRSAVLHEEIVRPVCEQLGLTLLRAGSLAEAGLPLDQLLHLLTEADVVVADLGGYDPELAFAFGARHALGRRTVHVTEDAECRPAPGTALHLAFPSRPGGTVTARKQLLDALEADPLRADGPIEMGSATGAESGPDENLPGMFDLIVEAEIQMEALADDMADVDAAMSDLTELMMLLGEEMTQANHSGAPASKRMAVVNRLAKAIEGPTGELEAAADRFVERMRTSYTAFQVFLDWLAATPRAEWPEDAEESLEQIALMDWGAELESASVQEGMTMINMLGAASRHMRRPARRITSAFRNMLHSIAMMQELHSKAVELRRS</sequence>
<organism evidence="1">
    <name type="scientific">Streptomyces anulatus</name>
    <name type="common">Streptomyces chrysomallus</name>
    <dbReference type="NCBI Taxonomy" id="1892"/>
    <lineage>
        <taxon>Bacteria</taxon>
        <taxon>Bacillati</taxon>
        <taxon>Actinomycetota</taxon>
        <taxon>Actinomycetes</taxon>
        <taxon>Kitasatosporales</taxon>
        <taxon>Streptomycetaceae</taxon>
        <taxon>Streptomyces</taxon>
    </lineage>
</organism>
<protein>
    <submittedName>
        <fullName evidence="1">Uncharacterized protein</fullName>
    </submittedName>
</protein>
<dbReference type="RefSeq" id="WP_164257878.1">
    <property type="nucleotide sequence ID" value="NZ_CP086102.1"/>
</dbReference>
<gene>
    <name evidence="1" type="ORF">G3I43_17920</name>
</gene>
<accession>A0A6G3ST13</accession>